<evidence type="ECO:0000256" key="3">
    <source>
        <dbReference type="ARBA" id="ARBA00022737"/>
    </source>
</evidence>
<dbReference type="GO" id="GO:0000981">
    <property type="term" value="F:DNA-binding transcription factor activity, RNA polymerase II-specific"/>
    <property type="evidence" value="ECO:0007669"/>
    <property type="project" value="InterPro"/>
</dbReference>
<evidence type="ECO:0000256" key="2">
    <source>
        <dbReference type="ARBA" id="ARBA00022723"/>
    </source>
</evidence>
<feature type="compositionally biased region" description="Low complexity" evidence="13">
    <location>
        <begin position="482"/>
        <end position="491"/>
    </location>
</feature>
<feature type="domain" description="C2H2-type" evidence="16">
    <location>
        <begin position="840"/>
        <end position="867"/>
    </location>
</feature>
<dbReference type="GO" id="GO:0071248">
    <property type="term" value="P:cellular response to metal ion"/>
    <property type="evidence" value="ECO:0007669"/>
    <property type="project" value="UniProtKB-ARBA"/>
</dbReference>
<evidence type="ECO:0000313" key="17">
    <source>
        <dbReference type="EMBL" id="KAH7088038.1"/>
    </source>
</evidence>
<dbReference type="Proteomes" id="UP000813461">
    <property type="component" value="Unassembled WGS sequence"/>
</dbReference>
<evidence type="ECO:0000259" key="15">
    <source>
        <dbReference type="PROSITE" id="PS50071"/>
    </source>
</evidence>
<feature type="domain" description="Zn(2)-C6 fungal-type" evidence="14">
    <location>
        <begin position="345"/>
        <end position="374"/>
    </location>
</feature>
<dbReference type="CDD" id="cd00086">
    <property type="entry name" value="homeodomain"/>
    <property type="match status" value="1"/>
</dbReference>
<dbReference type="PROSITE" id="PS50157">
    <property type="entry name" value="ZINC_FINGER_C2H2_2"/>
    <property type="match status" value="2"/>
</dbReference>
<feature type="compositionally biased region" description="Basic and acidic residues" evidence="13">
    <location>
        <begin position="787"/>
        <end position="801"/>
    </location>
</feature>
<evidence type="ECO:0000256" key="4">
    <source>
        <dbReference type="ARBA" id="ARBA00022771"/>
    </source>
</evidence>
<dbReference type="PANTHER" id="PTHR24394">
    <property type="entry name" value="ZINC FINGER PROTEIN"/>
    <property type="match status" value="1"/>
</dbReference>
<feature type="region of interest" description="Disordered" evidence="13">
    <location>
        <begin position="776"/>
        <end position="801"/>
    </location>
</feature>
<evidence type="ECO:0000313" key="18">
    <source>
        <dbReference type="Proteomes" id="UP000813461"/>
    </source>
</evidence>
<dbReference type="PROSITE" id="PS50048">
    <property type="entry name" value="ZN2_CY6_FUNGAL_2"/>
    <property type="match status" value="2"/>
</dbReference>
<evidence type="ECO:0000256" key="12">
    <source>
        <dbReference type="PROSITE-ProRule" id="PRU00108"/>
    </source>
</evidence>
<evidence type="ECO:0000259" key="16">
    <source>
        <dbReference type="PROSITE" id="PS50157"/>
    </source>
</evidence>
<keyword evidence="10 12" id="KW-0539">Nucleus</keyword>
<dbReference type="Pfam" id="PF05920">
    <property type="entry name" value="Homeobox_KN"/>
    <property type="match status" value="1"/>
</dbReference>
<dbReference type="CDD" id="cd00067">
    <property type="entry name" value="GAL4"/>
    <property type="match status" value="2"/>
</dbReference>
<comment type="subcellular location">
    <subcellularLocation>
        <location evidence="1 12">Nucleus</location>
    </subcellularLocation>
</comment>
<keyword evidence="8 12" id="KW-0371">Homeobox</keyword>
<evidence type="ECO:0000256" key="6">
    <source>
        <dbReference type="ARBA" id="ARBA00023015"/>
    </source>
</evidence>
<dbReference type="EMBL" id="JAGMVJ010000008">
    <property type="protein sequence ID" value="KAH7088038.1"/>
    <property type="molecule type" value="Genomic_DNA"/>
</dbReference>
<dbReference type="GO" id="GO:0008270">
    <property type="term" value="F:zinc ion binding"/>
    <property type="evidence" value="ECO:0007669"/>
    <property type="project" value="UniProtKB-KW"/>
</dbReference>
<keyword evidence="7 12" id="KW-0238">DNA-binding</keyword>
<evidence type="ECO:0000256" key="13">
    <source>
        <dbReference type="SAM" id="MobiDB-lite"/>
    </source>
</evidence>
<dbReference type="FunFam" id="3.30.160.60:FF:000446">
    <property type="entry name" value="Zinc finger protein"/>
    <property type="match status" value="1"/>
</dbReference>
<evidence type="ECO:0000256" key="7">
    <source>
        <dbReference type="ARBA" id="ARBA00023125"/>
    </source>
</evidence>
<dbReference type="InterPro" id="IPR001356">
    <property type="entry name" value="HD"/>
</dbReference>
<feature type="compositionally biased region" description="Polar residues" evidence="13">
    <location>
        <begin position="467"/>
        <end position="481"/>
    </location>
</feature>
<dbReference type="SUPFAM" id="SSF46689">
    <property type="entry name" value="Homeodomain-like"/>
    <property type="match status" value="1"/>
</dbReference>
<evidence type="ECO:0000256" key="11">
    <source>
        <dbReference type="PROSITE-ProRule" id="PRU00042"/>
    </source>
</evidence>
<feature type="domain" description="C2H2-type" evidence="16">
    <location>
        <begin position="868"/>
        <end position="895"/>
    </location>
</feature>
<comment type="caution">
    <text evidence="17">The sequence shown here is derived from an EMBL/GenBank/DDBJ whole genome shotgun (WGS) entry which is preliminary data.</text>
</comment>
<evidence type="ECO:0000256" key="9">
    <source>
        <dbReference type="ARBA" id="ARBA00023163"/>
    </source>
</evidence>
<dbReference type="FunFam" id="3.30.160.60:FF:000181">
    <property type="entry name" value="C2H2 type zinc finger protein"/>
    <property type="match status" value="1"/>
</dbReference>
<dbReference type="Gene3D" id="3.30.160.60">
    <property type="entry name" value="Classic Zinc Finger"/>
    <property type="match status" value="2"/>
</dbReference>
<dbReference type="SMART" id="SM00066">
    <property type="entry name" value="GAL4"/>
    <property type="match status" value="2"/>
</dbReference>
<keyword evidence="2" id="KW-0479">Metal-binding</keyword>
<evidence type="ECO:0000256" key="10">
    <source>
        <dbReference type="ARBA" id="ARBA00023242"/>
    </source>
</evidence>
<dbReference type="InterPro" id="IPR001138">
    <property type="entry name" value="Zn2Cys6_DnaBD"/>
</dbReference>
<feature type="domain" description="Homeobox" evidence="15">
    <location>
        <begin position="378"/>
        <end position="441"/>
    </location>
</feature>
<dbReference type="InterPro" id="IPR036864">
    <property type="entry name" value="Zn2-C6_fun-type_DNA-bd_sf"/>
</dbReference>
<keyword evidence="6" id="KW-0805">Transcription regulation</keyword>
<evidence type="ECO:0000259" key="14">
    <source>
        <dbReference type="PROSITE" id="PS50048"/>
    </source>
</evidence>
<dbReference type="Pfam" id="PF00172">
    <property type="entry name" value="Zn_clus"/>
    <property type="match status" value="2"/>
</dbReference>
<dbReference type="InterPro" id="IPR009057">
    <property type="entry name" value="Homeodomain-like_sf"/>
</dbReference>
<organism evidence="17 18">
    <name type="scientific">Paraphoma chrysanthemicola</name>
    <dbReference type="NCBI Taxonomy" id="798071"/>
    <lineage>
        <taxon>Eukaryota</taxon>
        <taxon>Fungi</taxon>
        <taxon>Dikarya</taxon>
        <taxon>Ascomycota</taxon>
        <taxon>Pezizomycotina</taxon>
        <taxon>Dothideomycetes</taxon>
        <taxon>Pleosporomycetidae</taxon>
        <taxon>Pleosporales</taxon>
        <taxon>Pleosporineae</taxon>
        <taxon>Phaeosphaeriaceae</taxon>
        <taxon>Paraphoma</taxon>
    </lineage>
</organism>
<evidence type="ECO:0000256" key="8">
    <source>
        <dbReference type="ARBA" id="ARBA00023155"/>
    </source>
</evidence>
<dbReference type="SMART" id="SM00389">
    <property type="entry name" value="HOX"/>
    <property type="match status" value="1"/>
</dbReference>
<keyword evidence="9" id="KW-0804">Transcription</keyword>
<gene>
    <name evidence="17" type="ORF">FB567DRAFT_523543</name>
</gene>
<dbReference type="InterPro" id="IPR036236">
    <property type="entry name" value="Znf_C2H2_sf"/>
</dbReference>
<keyword evidence="4 11" id="KW-0863">Zinc-finger</keyword>
<name>A0A8K0R995_9PLEO</name>
<proteinExistence type="predicted"/>
<dbReference type="PROSITE" id="PS50071">
    <property type="entry name" value="HOMEOBOX_2"/>
    <property type="match status" value="1"/>
</dbReference>
<dbReference type="SUPFAM" id="SSF57701">
    <property type="entry name" value="Zn2/Cys6 DNA-binding domain"/>
    <property type="match status" value="2"/>
</dbReference>
<dbReference type="SUPFAM" id="SSF57667">
    <property type="entry name" value="beta-beta-alpha zinc fingers"/>
    <property type="match status" value="1"/>
</dbReference>
<dbReference type="GO" id="GO:0003677">
    <property type="term" value="F:DNA binding"/>
    <property type="evidence" value="ECO:0007669"/>
    <property type="project" value="UniProtKB-UniRule"/>
</dbReference>
<protein>
    <submittedName>
        <fullName evidence="17">Uncharacterized protein</fullName>
    </submittedName>
</protein>
<reference evidence="17" key="1">
    <citation type="journal article" date="2021" name="Nat. Commun.">
        <title>Genetic determinants of endophytism in the Arabidopsis root mycobiome.</title>
        <authorList>
            <person name="Mesny F."/>
            <person name="Miyauchi S."/>
            <person name="Thiergart T."/>
            <person name="Pickel B."/>
            <person name="Atanasova L."/>
            <person name="Karlsson M."/>
            <person name="Huettel B."/>
            <person name="Barry K.W."/>
            <person name="Haridas S."/>
            <person name="Chen C."/>
            <person name="Bauer D."/>
            <person name="Andreopoulos W."/>
            <person name="Pangilinan J."/>
            <person name="LaButti K."/>
            <person name="Riley R."/>
            <person name="Lipzen A."/>
            <person name="Clum A."/>
            <person name="Drula E."/>
            <person name="Henrissat B."/>
            <person name="Kohler A."/>
            <person name="Grigoriev I.V."/>
            <person name="Martin F.M."/>
            <person name="Hacquard S."/>
        </authorList>
    </citation>
    <scope>NUCLEOTIDE SEQUENCE</scope>
    <source>
        <strain evidence="17">MPI-SDFR-AT-0120</strain>
    </source>
</reference>
<evidence type="ECO:0000256" key="5">
    <source>
        <dbReference type="ARBA" id="ARBA00022833"/>
    </source>
</evidence>
<dbReference type="InterPro" id="IPR013087">
    <property type="entry name" value="Znf_C2H2_type"/>
</dbReference>
<dbReference type="Gene3D" id="1.10.10.60">
    <property type="entry name" value="Homeodomain-like"/>
    <property type="match status" value="1"/>
</dbReference>
<dbReference type="OrthoDB" id="8117402at2759"/>
<dbReference type="Pfam" id="PF00096">
    <property type="entry name" value="zf-C2H2"/>
    <property type="match status" value="1"/>
</dbReference>
<dbReference type="InterPro" id="IPR008422">
    <property type="entry name" value="KN_HD"/>
</dbReference>
<accession>A0A8K0R995</accession>
<evidence type="ECO:0000256" key="1">
    <source>
        <dbReference type="ARBA" id="ARBA00004123"/>
    </source>
</evidence>
<feature type="region of interest" description="Disordered" evidence="13">
    <location>
        <begin position="465"/>
        <end position="491"/>
    </location>
</feature>
<dbReference type="SMART" id="SM00355">
    <property type="entry name" value="ZnF_C2H2"/>
    <property type="match status" value="4"/>
</dbReference>
<sequence>MDINGVGSFPDDWSFDAPYPPPYLADNVANGHFADNSIPSEIHTTVEPSSSVAANNDYPARDNSAFWNGVNTSIESSLYAEMEENIRPWSPSSRPSMTWPTEERILDPDIENLIAKRAKQLVEKQMRWTVSYTADGGQKIPPGSIEPDLRIPEGLPSQELGLPAGVTPMFIDQAKEDRLLSTSACQDVYLLISESNPQMRPEQSLDPISNQDHATNQLPHAAKTMEEITQPRQESAAEQRTGITEFDDLFPPDPDAVYPRVLESDTSSSPFNPDMPALMDDGNLEIDIEFISASLHPQFKTHTGPRMIREACVECRRRKSTCDQQSPCTACVQSQLPSCTYRSRGCEECSRRKTKCDRGKPCEQCIQRGICCTYIRDEARPKSRKWFPLASIQVLKTWLAKHSENPYPSKGEKEDLAIQANLTLKQVTTWLANNRKRKLSSVEQWLSSSEEDDNTKDAAIREVAHSPQHTSGFGSGDWSSRSPASAYGGNSSASSAGSAFSQYSFAHPTRSPRRGRKRNYQANRNSFHASSGNSVSPLLYPTDGPLFDNLSAFEEFTLNDDFSASNFYASPFEGFTLNDDFSASNFYASPFDSPHISPELRAQQQDLPEIPATFSLNLERPTFQCTFCHKVLSEKAWKRHEETQHLPKAKWVCMPRGSSMQLWGRDELCVFCGYQGPSSHQHHTQCSRISECLQKPVEDRTFYRKDNLTQHAELFHGVRFEPAYADNWKQEINYADQKWHCGFCGDDLGSNWDLRAGHISSHFRQGYNMKQWIHKEPKQSSAPIPKESLHRDHSNQDSETHRWKEMSLRDIMLDVADPSRRTNMSGDGNIDHTRKHPATFLCNLCPKRFTRAYNLRSHLRTHTDDRPFVCSICGKAFARHHDRKRHEGLHKGEKRFICRGLLGDGQNWGCGRRYARADALGRHLLSEAGQVCIRSALEEDVGPITNAKATCPDGFPRAILAQYPALAGFQWHLMDRSGSGSDQHSDFAGAKDLEP</sequence>
<dbReference type="PROSITE" id="PS00028">
    <property type="entry name" value="ZINC_FINGER_C2H2_1"/>
    <property type="match status" value="2"/>
</dbReference>
<keyword evidence="3" id="KW-0677">Repeat</keyword>
<keyword evidence="18" id="KW-1185">Reference proteome</keyword>
<dbReference type="GO" id="GO:0005634">
    <property type="term" value="C:nucleus"/>
    <property type="evidence" value="ECO:0007669"/>
    <property type="project" value="UniProtKB-SubCell"/>
</dbReference>
<feature type="domain" description="Zn(2)-C6 fungal-type" evidence="14">
    <location>
        <begin position="311"/>
        <end position="341"/>
    </location>
</feature>
<dbReference type="PANTHER" id="PTHR24394:SF29">
    <property type="entry name" value="MYONEURIN"/>
    <property type="match status" value="1"/>
</dbReference>
<feature type="DNA-binding region" description="Homeobox" evidence="12">
    <location>
        <begin position="380"/>
        <end position="442"/>
    </location>
</feature>
<dbReference type="Gene3D" id="4.10.240.10">
    <property type="entry name" value="Zn(2)-C6 fungal-type DNA-binding domain"/>
    <property type="match status" value="2"/>
</dbReference>
<dbReference type="PROSITE" id="PS00463">
    <property type="entry name" value="ZN2_CY6_FUNGAL_1"/>
    <property type="match status" value="2"/>
</dbReference>
<keyword evidence="5" id="KW-0862">Zinc</keyword>
<dbReference type="AlphaFoldDB" id="A0A8K0R995"/>